<comment type="caution">
    <text evidence="1">The sequence shown here is derived from an EMBL/GenBank/DDBJ whole genome shotgun (WGS) entry which is preliminary data.</text>
</comment>
<keyword evidence="2" id="KW-1185">Reference proteome</keyword>
<sequence length="282" mass="31572">MMRQAMRGARAGAILLLGVFFEGCATHPDRPADEIAASHGLTREMVSGHGFDHRIYRRPALPAGSNRAKGMHVYLEGDGRPWETRYRIAHDPTPRNPLALKLMVRDPAPVLYVGRPCYQGFAQAEGCRPELWTHERYGSEVVESMVVAIEHILTPSERPPITLIGYSGGGVLAMLIAERLDGVERVITVAANLDIDVWADHHGYSRLAGSLNPARKGSLDPRIRQIHLFGDLDRQVPPWTIERFRAGNPDATFKSIPGFDHRCCWFEHWPWILGEAVLHSPR</sequence>
<protein>
    <recommendedName>
        <fullName evidence="3">Alpha/beta hydrolase family protein</fullName>
    </recommendedName>
</protein>
<reference evidence="1 2" key="1">
    <citation type="submission" date="2018-10" db="EMBL/GenBank/DDBJ databases">
        <title>Genomic Encyclopedia of Archaeal and Bacterial Type Strains, Phase II (KMG-II): from individual species to whole genera.</title>
        <authorList>
            <person name="Goeker M."/>
        </authorList>
    </citation>
    <scope>NUCLEOTIDE SEQUENCE [LARGE SCALE GENOMIC DNA]</scope>
    <source>
        <strain evidence="1 2">DSM 235</strain>
    </source>
</reference>
<evidence type="ECO:0008006" key="3">
    <source>
        <dbReference type="Google" id="ProtNLM"/>
    </source>
</evidence>
<name>A0A495VAK1_9GAMM</name>
<dbReference type="EMBL" id="RBXL01000001">
    <property type="protein sequence ID" value="RKT46304.1"/>
    <property type="molecule type" value="Genomic_DNA"/>
</dbReference>
<proteinExistence type="predicted"/>
<dbReference type="AlphaFoldDB" id="A0A495VAK1"/>
<evidence type="ECO:0000313" key="1">
    <source>
        <dbReference type="EMBL" id="RKT46304.1"/>
    </source>
</evidence>
<gene>
    <name evidence="1" type="ORF">BDD21_3811</name>
</gene>
<accession>A0A495VAK1</accession>
<dbReference type="SUPFAM" id="SSF53474">
    <property type="entry name" value="alpha/beta-Hydrolases"/>
    <property type="match status" value="1"/>
</dbReference>
<evidence type="ECO:0000313" key="2">
    <source>
        <dbReference type="Proteomes" id="UP000274556"/>
    </source>
</evidence>
<organism evidence="1 2">
    <name type="scientific">Thiocapsa rosea</name>
    <dbReference type="NCBI Taxonomy" id="69360"/>
    <lineage>
        <taxon>Bacteria</taxon>
        <taxon>Pseudomonadati</taxon>
        <taxon>Pseudomonadota</taxon>
        <taxon>Gammaproteobacteria</taxon>
        <taxon>Chromatiales</taxon>
        <taxon>Chromatiaceae</taxon>
        <taxon>Thiocapsa</taxon>
    </lineage>
</organism>
<dbReference type="InterPro" id="IPR029058">
    <property type="entry name" value="AB_hydrolase_fold"/>
</dbReference>
<dbReference type="Gene3D" id="3.40.50.1820">
    <property type="entry name" value="alpha/beta hydrolase"/>
    <property type="match status" value="1"/>
</dbReference>
<dbReference type="Proteomes" id="UP000274556">
    <property type="component" value="Unassembled WGS sequence"/>
</dbReference>